<dbReference type="RefSeq" id="XP_071929958.1">
    <property type="nucleotide sequence ID" value="XM_072073857.1"/>
</dbReference>
<reference evidence="2" key="1">
    <citation type="submission" date="2025-08" db="UniProtKB">
        <authorList>
            <consortium name="RefSeq"/>
        </authorList>
    </citation>
    <scope>IDENTIFICATION</scope>
    <source>
        <tissue evidence="2">Leaves</tissue>
    </source>
</reference>
<dbReference type="SUPFAM" id="SSF48371">
    <property type="entry name" value="ARM repeat"/>
    <property type="match status" value="1"/>
</dbReference>
<evidence type="ECO:0000313" key="1">
    <source>
        <dbReference type="Proteomes" id="UP001652660"/>
    </source>
</evidence>
<gene>
    <name evidence="2" type="primary">LOC113730406</name>
</gene>
<dbReference type="PANTHER" id="PTHR14873:SF1">
    <property type="entry name" value="OS06G0694100 PROTEIN"/>
    <property type="match status" value="1"/>
</dbReference>
<organism evidence="1 2">
    <name type="scientific">Coffea arabica</name>
    <name type="common">Arabian coffee</name>
    <dbReference type="NCBI Taxonomy" id="13443"/>
    <lineage>
        <taxon>Eukaryota</taxon>
        <taxon>Viridiplantae</taxon>
        <taxon>Streptophyta</taxon>
        <taxon>Embryophyta</taxon>
        <taxon>Tracheophyta</taxon>
        <taxon>Spermatophyta</taxon>
        <taxon>Magnoliopsida</taxon>
        <taxon>eudicotyledons</taxon>
        <taxon>Gunneridae</taxon>
        <taxon>Pentapetalae</taxon>
        <taxon>asterids</taxon>
        <taxon>lamiids</taxon>
        <taxon>Gentianales</taxon>
        <taxon>Rubiaceae</taxon>
        <taxon>Ixoroideae</taxon>
        <taxon>Gardenieae complex</taxon>
        <taxon>Bertiereae - Coffeeae clade</taxon>
        <taxon>Coffeeae</taxon>
        <taxon>Coffea</taxon>
    </lineage>
</organism>
<dbReference type="GeneID" id="113730406"/>
<keyword evidence="1" id="KW-1185">Reference proteome</keyword>
<name>A0ABM4WDT6_COFAR</name>
<accession>A0ABM4WDT6</accession>
<sequence length="421" mass="47080">MSKSSALLQNLALLSESIGNELSEAHYTPPPQASNVSIKSLLFSLLTSNAEFSSETDVIKAKTRDFILCCGALASALDSAYDQLSWIPSSLSSAATSALKDLAVAYYDSFHGGDETVKIGGELELDLKFVPKEKRLVVEFMPQVLPLLKDKIKESSIGTADDISAASAGVPVAYAMVAAYQLRWLVTQVDYPYLGRLCALVIPSALTALDHWSPQVKGQGMLSFIHLAKNVNAAEIGWYEDVILDACCQNIASSEEIWQDVVEMSVLLVTFTQRSNPRSPCIIYAYRYEKLLNEMLNHLERQPRNVERRVVWLKHIEPLFNSVLKRIKTILRLTWVRSSPYTESSRLVDELVTLHKEAALRVAREDIRTLILDILFLIQQSRGSQFEALWNKHKEDPDLTAFHELFTRKDVALVQFSSSAA</sequence>
<proteinExistence type="predicted"/>
<protein>
    <submittedName>
        <fullName evidence="2">Uncharacterized protein At2g39910 isoform X5</fullName>
    </submittedName>
</protein>
<dbReference type="InterPro" id="IPR016024">
    <property type="entry name" value="ARM-type_fold"/>
</dbReference>
<evidence type="ECO:0000313" key="2">
    <source>
        <dbReference type="RefSeq" id="XP_071929958.1"/>
    </source>
</evidence>
<dbReference type="Proteomes" id="UP001652660">
    <property type="component" value="Chromosome 2c"/>
</dbReference>
<dbReference type="PANTHER" id="PTHR14873">
    <property type="entry name" value="OS06G0694100 PROTEIN"/>
    <property type="match status" value="1"/>
</dbReference>